<dbReference type="Proteomes" id="UP000183687">
    <property type="component" value="Unassembled WGS sequence"/>
</dbReference>
<dbReference type="RefSeq" id="WP_057001974.1">
    <property type="nucleotide sequence ID" value="NZ_CALJSN010000005.1"/>
</dbReference>
<name>A0AB38A5L7_9ACTN</name>
<protein>
    <submittedName>
        <fullName evidence="2">ERF superfamily protein</fullName>
    </submittedName>
</protein>
<proteinExistence type="predicted"/>
<feature type="compositionally biased region" description="Low complexity" evidence="1">
    <location>
        <begin position="140"/>
        <end position="154"/>
    </location>
</feature>
<evidence type="ECO:0000313" key="3">
    <source>
        <dbReference type="Proteomes" id="UP000183687"/>
    </source>
</evidence>
<organism evidence="2 3">
    <name type="scientific">Atopobium minutum</name>
    <dbReference type="NCBI Taxonomy" id="1381"/>
    <lineage>
        <taxon>Bacteria</taxon>
        <taxon>Bacillati</taxon>
        <taxon>Actinomycetota</taxon>
        <taxon>Coriobacteriia</taxon>
        <taxon>Coriobacteriales</taxon>
        <taxon>Atopobiaceae</taxon>
        <taxon>Atopobium</taxon>
    </lineage>
</organism>
<feature type="region of interest" description="Disordered" evidence="1">
    <location>
        <begin position="124"/>
        <end position="155"/>
    </location>
</feature>
<dbReference type="InterPro" id="IPR007499">
    <property type="entry name" value="ERF_bacteria_virus"/>
</dbReference>
<sequence>MATVKTDTKTSKLSTIEAQFTRAWIACKNPDLDGKNPHFRNGYATLKETLRVIRDACKSEGLAYRQQFSFLPDNIAIATLSSYVVNEEGSKLHLSDFPVQYVANAQHFGAYLTYTKRQQAQTDWGITGEPDDDAEQVTNQPAKQPAPQKPVPVQSKREKLLDRIAELQGQLANPELLDEMVYSMFGTGLADLNEEQLLETGKQLSLMVKGQGNEH</sequence>
<accession>A0AB38A5L7</accession>
<reference evidence="2 3" key="1">
    <citation type="submission" date="2016-10" db="EMBL/GenBank/DDBJ databases">
        <authorList>
            <person name="Varghese N."/>
            <person name="Submissions S."/>
        </authorList>
    </citation>
    <scope>NUCLEOTIDE SEQUENCE [LARGE SCALE GENOMIC DNA]</scope>
    <source>
        <strain evidence="2 3">DSM 20586</strain>
    </source>
</reference>
<gene>
    <name evidence="2" type="ORF">SAMN04489746_0238</name>
</gene>
<dbReference type="EMBL" id="FNSH01000001">
    <property type="protein sequence ID" value="SEB44297.1"/>
    <property type="molecule type" value="Genomic_DNA"/>
</dbReference>
<evidence type="ECO:0000256" key="1">
    <source>
        <dbReference type="SAM" id="MobiDB-lite"/>
    </source>
</evidence>
<dbReference type="AlphaFoldDB" id="A0AB38A5L7"/>
<evidence type="ECO:0000313" key="2">
    <source>
        <dbReference type="EMBL" id="SEB44297.1"/>
    </source>
</evidence>
<comment type="caution">
    <text evidence="2">The sequence shown here is derived from an EMBL/GenBank/DDBJ whole genome shotgun (WGS) entry which is preliminary data.</text>
</comment>
<dbReference type="Pfam" id="PF04404">
    <property type="entry name" value="ERF"/>
    <property type="match status" value="1"/>
</dbReference>